<proteinExistence type="predicted"/>
<sequence>MVAQAVEKIAEANQAFEFNHLGNDLLESPALEYIARSFLRRTTRIVIWEQDSLTIAYMDSDDVLLIQRNEDV</sequence>
<accession>A0A2R2Q2H6</accession>
<dbReference type="AlphaFoldDB" id="A0A2R2Q2H6"/>
<dbReference type="EMBL" id="KU559315">
    <property type="protein sequence ID" value="ANV21617.1"/>
    <property type="molecule type" value="Genomic_DNA"/>
</dbReference>
<protein>
    <submittedName>
        <fullName evidence="1">Uncharacterized protein</fullName>
    </submittedName>
</protein>
<reference evidence="1" key="1">
    <citation type="journal article" date="2018" name="Appl. Environ. Microbiol.">
        <title>Serratia proteamaculans Strain AGR96X Encodes an Antifeeding Prophage (Tailocin) with Activity against Grass Grub (Costelytra giveni) and Manuka Beetle (Pyronota Species) Larvae.</title>
        <authorList>
            <person name="Hurst M.R.H."/>
            <person name="Beattie A."/>
            <person name="Jones S.A."/>
            <person name="Laugraud A."/>
            <person name="van Koten C."/>
            <person name="Harper L."/>
        </authorList>
    </citation>
    <scope>NUCLEOTIDE SEQUENCE</scope>
    <source>
        <strain evidence="1">AGR96X</strain>
    </source>
</reference>
<evidence type="ECO:0000313" key="1">
    <source>
        <dbReference type="EMBL" id="ANV21617.1"/>
    </source>
</evidence>
<organism evidence="1">
    <name type="scientific">Serratia proteamaculans</name>
    <dbReference type="NCBI Taxonomy" id="28151"/>
    <lineage>
        <taxon>Bacteria</taxon>
        <taxon>Pseudomonadati</taxon>
        <taxon>Pseudomonadota</taxon>
        <taxon>Gammaproteobacteria</taxon>
        <taxon>Enterobacterales</taxon>
        <taxon>Yersiniaceae</taxon>
        <taxon>Serratia</taxon>
    </lineage>
</organism>
<name>A0A2R2Q2H6_SERPR</name>